<proteinExistence type="predicted"/>
<evidence type="ECO:0000256" key="1">
    <source>
        <dbReference type="SAM" id="Phobius"/>
    </source>
</evidence>
<protein>
    <submittedName>
        <fullName evidence="2">Uncharacterized protein</fullName>
    </submittedName>
</protein>
<gene>
    <name evidence="2" type="ORF">LSP00402_LOCUS10081</name>
</gene>
<feature type="transmembrane region" description="Helical" evidence="1">
    <location>
        <begin position="49"/>
        <end position="71"/>
    </location>
</feature>
<keyword evidence="1" id="KW-1133">Transmembrane helix</keyword>
<dbReference type="EMBL" id="HBHP01016273">
    <property type="protein sequence ID" value="CAD9764283.1"/>
    <property type="molecule type" value="Transcribed_RNA"/>
</dbReference>
<feature type="transmembrane region" description="Helical" evidence="1">
    <location>
        <begin position="77"/>
        <end position="96"/>
    </location>
</feature>
<keyword evidence="1" id="KW-0812">Transmembrane</keyword>
<accession>A0A7S2TPZ6</accession>
<organism evidence="2">
    <name type="scientific">Lotharella oceanica</name>
    <dbReference type="NCBI Taxonomy" id="641309"/>
    <lineage>
        <taxon>Eukaryota</taxon>
        <taxon>Sar</taxon>
        <taxon>Rhizaria</taxon>
        <taxon>Cercozoa</taxon>
        <taxon>Chlorarachniophyceae</taxon>
        <taxon>Lotharella</taxon>
    </lineage>
</organism>
<sequence>MSSAQPACCIRLKIRNFELQDTVPPFLVGRVSQRSWDKFRSRMLNDAPWMAFETTALISFMFISFVIILIVVLMVNWGFFFLFFISFGVTACWIFSFNRRRRNSWSHFLKIVEPILAPAVVLGIITQQGRTFSSSTRNSRSYAKYYLQFHLTGQTQPEIAAEQKVEDVAVNIPAASVPTKAIPVAIPEAKSVVTMDASVFFAEKPNKIPSAPPAADSFEAINPN</sequence>
<name>A0A7S2TPZ6_9EUKA</name>
<keyword evidence="1" id="KW-0472">Membrane</keyword>
<evidence type="ECO:0000313" key="2">
    <source>
        <dbReference type="EMBL" id="CAD9764283.1"/>
    </source>
</evidence>
<dbReference type="AlphaFoldDB" id="A0A7S2TPZ6"/>
<reference evidence="2" key="1">
    <citation type="submission" date="2021-01" db="EMBL/GenBank/DDBJ databases">
        <authorList>
            <person name="Corre E."/>
            <person name="Pelletier E."/>
            <person name="Niang G."/>
            <person name="Scheremetjew M."/>
            <person name="Finn R."/>
            <person name="Kale V."/>
            <person name="Holt S."/>
            <person name="Cochrane G."/>
            <person name="Meng A."/>
            <person name="Brown T."/>
            <person name="Cohen L."/>
        </authorList>
    </citation>
    <scope>NUCLEOTIDE SEQUENCE</scope>
    <source>
        <strain evidence="2">CCMP622</strain>
    </source>
</reference>